<name>A0A0G2Z8T6_9BACT</name>
<dbReference type="STRING" id="1330330.IX53_09225"/>
<dbReference type="HAMAP" id="MF_01845">
    <property type="entry name" value="UPF0597"/>
    <property type="match status" value="1"/>
</dbReference>
<comment type="similarity">
    <text evidence="1">Belongs to the UPF0597 family.</text>
</comment>
<dbReference type="GO" id="GO:0080146">
    <property type="term" value="F:L-cysteine desulfhydrase activity"/>
    <property type="evidence" value="ECO:0007669"/>
    <property type="project" value="TreeGrafter"/>
</dbReference>
<dbReference type="PATRIC" id="fig|1330330.3.peg.1874"/>
<dbReference type="InterPro" id="IPR021144">
    <property type="entry name" value="UPF0597"/>
</dbReference>
<organism evidence="3 4">
    <name type="scientific">Kosmotoga pacifica</name>
    <dbReference type="NCBI Taxonomy" id="1330330"/>
    <lineage>
        <taxon>Bacteria</taxon>
        <taxon>Thermotogati</taxon>
        <taxon>Thermotogota</taxon>
        <taxon>Thermotogae</taxon>
        <taxon>Kosmotogales</taxon>
        <taxon>Kosmotogaceae</taxon>
        <taxon>Kosmotoga</taxon>
    </lineage>
</organism>
<dbReference type="EMBL" id="CP011232">
    <property type="protein sequence ID" value="AKI97972.1"/>
    <property type="molecule type" value="Genomic_DNA"/>
</dbReference>
<reference evidence="3 4" key="1">
    <citation type="submission" date="2015-04" db="EMBL/GenBank/DDBJ databases">
        <title>Complete Genome Sequence of Kosmotoga pacifica SLHLJ1.</title>
        <authorList>
            <person name="Jiang L.J."/>
            <person name="Shao Z.Z."/>
            <person name="Jebbar M."/>
        </authorList>
    </citation>
    <scope>NUCLEOTIDE SEQUENCE [LARGE SCALE GENOMIC DNA]</scope>
    <source>
        <strain evidence="3 4">SLHLJ1</strain>
    </source>
</reference>
<protein>
    <recommendedName>
        <fullName evidence="1">UPF0597 protein IX53_09225</fullName>
    </recommendedName>
</protein>
<dbReference type="Proteomes" id="UP000035159">
    <property type="component" value="Chromosome"/>
</dbReference>
<evidence type="ECO:0000259" key="2">
    <source>
        <dbReference type="Pfam" id="PF03313"/>
    </source>
</evidence>
<dbReference type="OrthoDB" id="41906at2"/>
<feature type="domain" description="Serine dehydratase-like alpha subunit" evidence="2">
    <location>
        <begin position="84"/>
        <end position="402"/>
    </location>
</feature>
<dbReference type="PIRSF" id="PIRSF006054">
    <property type="entry name" value="UCP006054"/>
    <property type="match status" value="1"/>
</dbReference>
<dbReference type="InterPro" id="IPR005130">
    <property type="entry name" value="Ser_deHydtase-like_asu"/>
</dbReference>
<gene>
    <name evidence="3" type="ORF">IX53_09225</name>
</gene>
<sequence>MSYLRNFMEQEVVPALGCTEPAAIALAVARVKELFENTEELEVEVKVSTNVFKNGMYVGIPGMNGERGNQLAAALSLLCGKSSYGLEVLKDCSSEHSKAARELIDSGRVHITCITNRDGVYIEALARSRSHEGYCVIEGHHDCIVEIGFDGKVIFKKDVEKTETVPTLASIDEVFELLREASTDELNKAYEGYEMNKSMAEFATANKKYVCLGVENSIESKIRRYCIEASGARMSGVKKPIMTTSGSGNQGIVATIPVGLVGEKIGASKEKISKAIILSHLFVGYIKGKLGRLTPTCGATNAAAPAAAAGITYLLGGSKEQIINAAQTVLAGTTGMLCDGAKESCAFKAGFGGSIAFSSALLSLEGRGVKSNQGLVGDSIERTLENIKTVSTKGMPDIENIMINLIARQQ</sequence>
<proteinExistence type="inferred from homology"/>
<evidence type="ECO:0000313" key="3">
    <source>
        <dbReference type="EMBL" id="AKI97972.1"/>
    </source>
</evidence>
<dbReference type="GO" id="GO:0019450">
    <property type="term" value="P:L-cysteine catabolic process to pyruvate"/>
    <property type="evidence" value="ECO:0007669"/>
    <property type="project" value="TreeGrafter"/>
</dbReference>
<dbReference type="PANTHER" id="PTHR30501:SF2">
    <property type="entry name" value="UPF0597 PROTEIN YHAM"/>
    <property type="match status" value="1"/>
</dbReference>
<dbReference type="KEGG" id="kpf:IX53_09225"/>
<evidence type="ECO:0000313" key="4">
    <source>
        <dbReference type="Proteomes" id="UP000035159"/>
    </source>
</evidence>
<dbReference type="AlphaFoldDB" id="A0A0G2Z8T6"/>
<dbReference type="PANTHER" id="PTHR30501">
    <property type="entry name" value="UPF0597 PROTEIN YHAM"/>
    <property type="match status" value="1"/>
</dbReference>
<keyword evidence="4" id="KW-1185">Reference proteome</keyword>
<dbReference type="RefSeq" id="WP_047755107.1">
    <property type="nucleotide sequence ID" value="NZ_CAJUHA010000018.1"/>
</dbReference>
<dbReference type="Pfam" id="PF03313">
    <property type="entry name" value="SDH_alpha"/>
    <property type="match status" value="1"/>
</dbReference>
<evidence type="ECO:0000256" key="1">
    <source>
        <dbReference type="HAMAP-Rule" id="MF_01845"/>
    </source>
</evidence>
<accession>A0A0G2Z8T6</accession>